<keyword evidence="4" id="KW-1185">Reference proteome</keyword>
<dbReference type="SUPFAM" id="SSF53254">
    <property type="entry name" value="Phosphoglycerate mutase-like"/>
    <property type="match status" value="1"/>
</dbReference>
<dbReference type="InterPro" id="IPR050275">
    <property type="entry name" value="PGM_Phosphatase"/>
</dbReference>
<gene>
    <name evidence="3" type="ORF">GCM10010315_29870</name>
</gene>
<organism evidence="3 4">
    <name type="scientific">Streptomyces luteosporeus</name>
    <dbReference type="NCBI Taxonomy" id="173856"/>
    <lineage>
        <taxon>Bacteria</taxon>
        <taxon>Bacillati</taxon>
        <taxon>Actinomycetota</taxon>
        <taxon>Actinomycetes</taxon>
        <taxon>Kitasatosporales</taxon>
        <taxon>Streptomycetaceae</taxon>
        <taxon>Streptomyces</taxon>
    </lineage>
</organism>
<dbReference type="PANTHER" id="PTHR48100">
    <property type="entry name" value="BROAD-SPECIFICITY PHOSPHATASE YOR283W-RELATED"/>
    <property type="match status" value="1"/>
</dbReference>
<reference evidence="3 4" key="1">
    <citation type="journal article" date="2019" name="Int. J. Syst. Evol. Microbiol.">
        <title>The Global Catalogue of Microorganisms (GCM) 10K type strain sequencing project: providing services to taxonomists for standard genome sequencing and annotation.</title>
        <authorList>
            <consortium name="The Broad Institute Genomics Platform"/>
            <consortium name="The Broad Institute Genome Sequencing Center for Infectious Disease"/>
            <person name="Wu L."/>
            <person name="Ma J."/>
        </authorList>
    </citation>
    <scope>NUCLEOTIDE SEQUENCE [LARGE SCALE GENOMIC DNA]</scope>
    <source>
        <strain evidence="3 4">JCM 4542</strain>
    </source>
</reference>
<dbReference type="PANTHER" id="PTHR48100:SF1">
    <property type="entry name" value="HISTIDINE PHOSPHATASE FAMILY PROTEIN-RELATED"/>
    <property type="match status" value="1"/>
</dbReference>
<dbReference type="InterPro" id="IPR029033">
    <property type="entry name" value="His_PPase_superfam"/>
</dbReference>
<evidence type="ECO:0000313" key="3">
    <source>
        <dbReference type="EMBL" id="GAA2717197.1"/>
    </source>
</evidence>
<dbReference type="PROSITE" id="PS00175">
    <property type="entry name" value="PG_MUTASE"/>
    <property type="match status" value="1"/>
</dbReference>
<name>A0ABN3TUW4_9ACTN</name>
<dbReference type="SMART" id="SM00855">
    <property type="entry name" value="PGAM"/>
    <property type="match status" value="1"/>
</dbReference>
<dbReference type="InterPro" id="IPR001345">
    <property type="entry name" value="PG/BPGM_mutase_AS"/>
</dbReference>
<dbReference type="EMBL" id="BAAASL010000010">
    <property type="protein sequence ID" value="GAA2717197.1"/>
    <property type="molecule type" value="Genomic_DNA"/>
</dbReference>
<sequence>MRETPLVPRCRLGELTVVRHGQSTANAAFAAAGEDGRAPRALREAGDAAVPLSPLGVLQAERCGTLLAGRVPGADLVLCSPYRRAQETWQIMAAQVARLGRSIPPVLVDERVRDRETGVLELMTPADVRAEAPEEARRRARTGEWCYRPPGGESLADVALRVRDVLAELGAAVPGAHVLVVAHDGIAVTARHVLAGIGSPADLQRVGNASVSSWEGDGRRLRLVAFGATNHLEGLPVA</sequence>
<dbReference type="Gene3D" id="3.40.50.1240">
    <property type="entry name" value="Phosphoglycerate mutase-like"/>
    <property type="match status" value="1"/>
</dbReference>
<keyword evidence="1" id="KW-0324">Glycolysis</keyword>
<proteinExistence type="predicted"/>
<accession>A0ABN3TUW4</accession>
<dbReference type="Pfam" id="PF00300">
    <property type="entry name" value="His_Phos_1"/>
    <property type="match status" value="1"/>
</dbReference>
<keyword evidence="2" id="KW-0413">Isomerase</keyword>
<evidence type="ECO:0000256" key="2">
    <source>
        <dbReference type="ARBA" id="ARBA00023235"/>
    </source>
</evidence>
<comment type="caution">
    <text evidence="3">The sequence shown here is derived from an EMBL/GenBank/DDBJ whole genome shotgun (WGS) entry which is preliminary data.</text>
</comment>
<evidence type="ECO:0000313" key="4">
    <source>
        <dbReference type="Proteomes" id="UP001500886"/>
    </source>
</evidence>
<protein>
    <submittedName>
        <fullName evidence="3">Histidine phosphatase family protein</fullName>
    </submittedName>
</protein>
<dbReference type="CDD" id="cd07067">
    <property type="entry name" value="HP_PGM_like"/>
    <property type="match status" value="1"/>
</dbReference>
<dbReference type="RefSeq" id="WP_344435710.1">
    <property type="nucleotide sequence ID" value="NZ_BAAASL010000010.1"/>
</dbReference>
<dbReference type="Proteomes" id="UP001500886">
    <property type="component" value="Unassembled WGS sequence"/>
</dbReference>
<evidence type="ECO:0000256" key="1">
    <source>
        <dbReference type="ARBA" id="ARBA00023152"/>
    </source>
</evidence>
<dbReference type="InterPro" id="IPR013078">
    <property type="entry name" value="His_Pase_superF_clade-1"/>
</dbReference>